<proteinExistence type="inferred from homology"/>
<keyword evidence="3" id="KW-0479">Metal-binding</keyword>
<dbReference type="EMBL" id="PSNX01000001">
    <property type="protein sequence ID" value="PPE68164.1"/>
    <property type="molecule type" value="Genomic_DNA"/>
</dbReference>
<evidence type="ECO:0000256" key="1">
    <source>
        <dbReference type="ARBA" id="ARBA00010996"/>
    </source>
</evidence>
<comment type="similarity">
    <text evidence="1">Belongs to the SCO1/2 family.</text>
</comment>
<evidence type="ECO:0000313" key="6">
    <source>
        <dbReference type="EMBL" id="PPE68164.1"/>
    </source>
</evidence>
<evidence type="ECO:0000259" key="5">
    <source>
        <dbReference type="PROSITE" id="PS51352"/>
    </source>
</evidence>
<dbReference type="SUPFAM" id="SSF52833">
    <property type="entry name" value="Thioredoxin-like"/>
    <property type="match status" value="1"/>
</dbReference>
<name>A0A2S5SZJ3_9BURK</name>
<feature type="disulfide bond" description="Redox-active" evidence="4">
    <location>
        <begin position="76"/>
        <end position="80"/>
    </location>
</feature>
<dbReference type="InterPro" id="IPR003782">
    <property type="entry name" value="SCO1/SenC"/>
</dbReference>
<keyword evidence="7" id="KW-1185">Reference proteome</keyword>
<feature type="binding site" evidence="3">
    <location>
        <position position="80"/>
    </location>
    <ligand>
        <name>Cu cation</name>
        <dbReference type="ChEBI" id="CHEBI:23378"/>
    </ligand>
</feature>
<keyword evidence="2 3" id="KW-0186">Copper</keyword>
<dbReference type="PROSITE" id="PS51352">
    <property type="entry name" value="THIOREDOXIN_2"/>
    <property type="match status" value="1"/>
</dbReference>
<reference evidence="6 7" key="1">
    <citation type="submission" date="2018-02" db="EMBL/GenBank/DDBJ databases">
        <title>Reclassifiation of [Polyangium] brachysporum DSM 7029 as Guopingzhaonella breviflexa gen. nov., sp. nov., a member of the family Comamonadaceae.</title>
        <authorList>
            <person name="Tang B."/>
        </authorList>
    </citation>
    <scope>NUCLEOTIDE SEQUENCE [LARGE SCALE GENOMIC DNA]</scope>
    <source>
        <strain evidence="6 7">BCRC 80649</strain>
    </source>
</reference>
<evidence type="ECO:0000256" key="3">
    <source>
        <dbReference type="PIRSR" id="PIRSR603782-1"/>
    </source>
</evidence>
<dbReference type="Gene3D" id="3.40.30.10">
    <property type="entry name" value="Glutaredoxin"/>
    <property type="match status" value="1"/>
</dbReference>
<comment type="caution">
    <text evidence="6">The sequence shown here is derived from an EMBL/GenBank/DDBJ whole genome shotgun (WGS) entry which is preliminary data.</text>
</comment>
<evidence type="ECO:0000256" key="2">
    <source>
        <dbReference type="ARBA" id="ARBA00023008"/>
    </source>
</evidence>
<dbReference type="GO" id="GO:0046872">
    <property type="term" value="F:metal ion binding"/>
    <property type="evidence" value="ECO:0007669"/>
    <property type="project" value="UniProtKB-KW"/>
</dbReference>
<dbReference type="PANTHER" id="PTHR12151:SF25">
    <property type="entry name" value="LINALOOL DEHYDRATASE_ISOMERASE DOMAIN-CONTAINING PROTEIN"/>
    <property type="match status" value="1"/>
</dbReference>
<dbReference type="Pfam" id="PF02630">
    <property type="entry name" value="SCO1-SenC"/>
    <property type="match status" value="1"/>
</dbReference>
<dbReference type="CDD" id="cd02968">
    <property type="entry name" value="SCO"/>
    <property type="match status" value="1"/>
</dbReference>
<feature type="binding site" evidence="3">
    <location>
        <position position="165"/>
    </location>
    <ligand>
        <name>Cu cation</name>
        <dbReference type="ChEBI" id="CHEBI:23378"/>
    </ligand>
</feature>
<dbReference type="InterPro" id="IPR036249">
    <property type="entry name" value="Thioredoxin-like_sf"/>
</dbReference>
<protein>
    <submittedName>
        <fullName evidence="6">SCO family protein</fullName>
    </submittedName>
</protein>
<sequence>MTSRRSLLLLGGLSLMLAGCDRVKTLFESGPKFNAIDITGAQYARNFALVDAQGRERTMADFRGKIVVIFFGFTQCPDVCPTALGELAQVKQALGADGDKLQGVFITVDPERDTPEVMGAYVQAFDPSFVALRGSPEQTAAVAREFKVYYNKVPGKTPDSYTMDHSAGLYVFDAQGRVRLYARHGMGAQLLTQDIRSLLTSG</sequence>
<feature type="domain" description="Thioredoxin" evidence="5">
    <location>
        <begin position="38"/>
        <end position="200"/>
    </location>
</feature>
<dbReference type="AlphaFoldDB" id="A0A2S5SZJ3"/>
<dbReference type="PROSITE" id="PS51257">
    <property type="entry name" value="PROKAR_LIPOPROTEIN"/>
    <property type="match status" value="1"/>
</dbReference>
<gene>
    <name evidence="6" type="ORF">C1704_01455</name>
</gene>
<keyword evidence="4" id="KW-1015">Disulfide bond</keyword>
<dbReference type="RefSeq" id="WP_104300246.1">
    <property type="nucleotide sequence ID" value="NZ_PSNX01000001.1"/>
</dbReference>
<dbReference type="FunFam" id="3.40.30.10:FF:000013">
    <property type="entry name" value="Blast:Protein SCO1 homolog, mitochondrial"/>
    <property type="match status" value="1"/>
</dbReference>
<evidence type="ECO:0000256" key="4">
    <source>
        <dbReference type="PIRSR" id="PIRSR603782-2"/>
    </source>
</evidence>
<accession>A0A2S5SZJ3</accession>
<dbReference type="Proteomes" id="UP000238605">
    <property type="component" value="Unassembled WGS sequence"/>
</dbReference>
<dbReference type="OrthoDB" id="9790194at2"/>
<feature type="binding site" evidence="3">
    <location>
        <position position="76"/>
    </location>
    <ligand>
        <name>Cu cation</name>
        <dbReference type="ChEBI" id="CHEBI:23378"/>
    </ligand>
</feature>
<dbReference type="PANTHER" id="PTHR12151">
    <property type="entry name" value="ELECTRON TRANSPORT PROTIN SCO1/SENC FAMILY MEMBER"/>
    <property type="match status" value="1"/>
</dbReference>
<dbReference type="InterPro" id="IPR013766">
    <property type="entry name" value="Thioredoxin_domain"/>
</dbReference>
<evidence type="ECO:0000313" key="7">
    <source>
        <dbReference type="Proteomes" id="UP000238605"/>
    </source>
</evidence>
<organism evidence="6 7">
    <name type="scientific">Caldimonas caldifontis</name>
    <dbReference type="NCBI Taxonomy" id="1452508"/>
    <lineage>
        <taxon>Bacteria</taxon>
        <taxon>Pseudomonadati</taxon>
        <taxon>Pseudomonadota</taxon>
        <taxon>Betaproteobacteria</taxon>
        <taxon>Burkholderiales</taxon>
        <taxon>Sphaerotilaceae</taxon>
        <taxon>Caldimonas</taxon>
    </lineage>
</organism>